<dbReference type="Pfam" id="PF02656">
    <property type="entry name" value="DUF202"/>
    <property type="match status" value="1"/>
</dbReference>
<evidence type="ECO:0000256" key="2">
    <source>
        <dbReference type="ARBA" id="ARBA00004128"/>
    </source>
</evidence>
<dbReference type="PANTHER" id="PTHR46140:SF1">
    <property type="entry name" value="VACUOLAR TRANSPORTER CHAPERONE COMPLEX SUBUNIT 4-RELATED"/>
    <property type="match status" value="1"/>
</dbReference>
<accession>A0AAV5GVN1</accession>
<dbReference type="InterPro" id="IPR042267">
    <property type="entry name" value="VTC_sf"/>
</dbReference>
<dbReference type="PANTHER" id="PTHR46140">
    <property type="entry name" value="VACUOLAR TRANSPORTER CHAPERONE 1-RELATED"/>
    <property type="match status" value="1"/>
</dbReference>
<evidence type="ECO:0000256" key="11">
    <source>
        <dbReference type="ARBA" id="ARBA00067464"/>
    </source>
</evidence>
<organism evidence="18 19">
    <name type="scientific">Rhodotorula paludigena</name>
    <dbReference type="NCBI Taxonomy" id="86838"/>
    <lineage>
        <taxon>Eukaryota</taxon>
        <taxon>Fungi</taxon>
        <taxon>Dikarya</taxon>
        <taxon>Basidiomycota</taxon>
        <taxon>Pucciniomycotina</taxon>
        <taxon>Microbotryomycetes</taxon>
        <taxon>Sporidiobolales</taxon>
        <taxon>Sporidiobolaceae</taxon>
        <taxon>Rhodotorula</taxon>
    </lineage>
</organism>
<evidence type="ECO:0000313" key="19">
    <source>
        <dbReference type="Proteomes" id="UP001342314"/>
    </source>
</evidence>
<gene>
    <name evidence="18" type="ORF">Rhopal_006457-T1</name>
</gene>
<evidence type="ECO:0000313" key="18">
    <source>
        <dbReference type="EMBL" id="GJN93402.1"/>
    </source>
</evidence>
<comment type="cofactor">
    <cofactor evidence="1">
        <name>Mn(2+)</name>
        <dbReference type="ChEBI" id="CHEBI:29035"/>
    </cofactor>
</comment>
<evidence type="ECO:0000259" key="17">
    <source>
        <dbReference type="PROSITE" id="PS51382"/>
    </source>
</evidence>
<dbReference type="CDD" id="cd07751">
    <property type="entry name" value="PolyPPase_VTC4_like"/>
    <property type="match status" value="1"/>
</dbReference>
<evidence type="ECO:0000256" key="8">
    <source>
        <dbReference type="ARBA" id="ARBA00023136"/>
    </source>
</evidence>
<dbReference type="GO" id="GO:0008976">
    <property type="term" value="F:polyphosphate kinase activity"/>
    <property type="evidence" value="ECO:0007669"/>
    <property type="project" value="UniProtKB-EC"/>
</dbReference>
<feature type="compositionally biased region" description="Polar residues" evidence="15">
    <location>
        <begin position="707"/>
        <end position="716"/>
    </location>
</feature>
<dbReference type="GO" id="GO:0033254">
    <property type="term" value="C:vacuolar transporter chaperone complex"/>
    <property type="evidence" value="ECO:0007669"/>
    <property type="project" value="TreeGrafter"/>
</dbReference>
<comment type="caution">
    <text evidence="18">The sequence shown here is derived from an EMBL/GenBank/DDBJ whole genome shotgun (WGS) entry which is preliminary data.</text>
</comment>
<feature type="region of interest" description="Disordered" evidence="15">
    <location>
        <begin position="685"/>
        <end position="789"/>
    </location>
</feature>
<feature type="transmembrane region" description="Helical" evidence="16">
    <location>
        <begin position="884"/>
        <end position="903"/>
    </location>
</feature>
<keyword evidence="19" id="KW-1185">Reference proteome</keyword>
<evidence type="ECO:0000256" key="9">
    <source>
        <dbReference type="ARBA" id="ARBA00050204"/>
    </source>
</evidence>
<protein>
    <recommendedName>
        <fullName evidence="11">Vacuolar transporter chaperone complex subunit 4</fullName>
        <ecNumber evidence="3">2.7.4.1</ecNumber>
    </recommendedName>
    <alternativeName>
        <fullName evidence="13">Polyphosphate kinase</fullName>
    </alternativeName>
    <alternativeName>
        <fullName evidence="12">SPX-dependent polyphosphate polymerase VTC subunit 4</fullName>
    </alternativeName>
    <alternativeName>
        <fullName evidence="14">Vacuolar membrane polyphosphate polymerase catalytic subunit</fullName>
    </alternativeName>
</protein>
<evidence type="ECO:0000256" key="13">
    <source>
        <dbReference type="ARBA" id="ARBA00080494"/>
    </source>
</evidence>
<dbReference type="CDD" id="cd14480">
    <property type="entry name" value="SPX_VTC2_like"/>
    <property type="match status" value="1"/>
</dbReference>
<dbReference type="EMBL" id="BQKY01000014">
    <property type="protein sequence ID" value="GJN93402.1"/>
    <property type="molecule type" value="Genomic_DNA"/>
</dbReference>
<proteinExistence type="inferred from homology"/>
<comment type="similarity">
    <text evidence="10">Belongs to the VTC4 family.</text>
</comment>
<feature type="domain" description="SPX" evidence="17">
    <location>
        <begin position="161"/>
        <end position="344"/>
    </location>
</feature>
<dbReference type="Pfam" id="PF03105">
    <property type="entry name" value="SPX"/>
    <property type="match status" value="1"/>
</dbReference>
<comment type="subcellular location">
    <subcellularLocation>
        <location evidence="2">Vacuole membrane</location>
        <topology evidence="2">Multi-pass membrane protein</topology>
    </subcellularLocation>
</comment>
<comment type="catalytic activity">
    <reaction evidence="9">
        <text>[phosphate](n) + ATP = [phosphate](n+1) + ADP</text>
        <dbReference type="Rhea" id="RHEA:19573"/>
        <dbReference type="Rhea" id="RHEA-COMP:9859"/>
        <dbReference type="Rhea" id="RHEA-COMP:14280"/>
        <dbReference type="ChEBI" id="CHEBI:16838"/>
        <dbReference type="ChEBI" id="CHEBI:30616"/>
        <dbReference type="ChEBI" id="CHEBI:456216"/>
        <dbReference type="EC" id="2.7.4.1"/>
    </reaction>
    <physiologicalReaction direction="left-to-right" evidence="9">
        <dbReference type="Rhea" id="RHEA:19574"/>
    </physiologicalReaction>
</comment>
<dbReference type="AlphaFoldDB" id="A0AAV5GVN1"/>
<dbReference type="EC" id="2.7.4.1" evidence="3"/>
<evidence type="ECO:0000256" key="14">
    <source>
        <dbReference type="ARBA" id="ARBA00081313"/>
    </source>
</evidence>
<keyword evidence="8 16" id="KW-0472">Membrane</keyword>
<dbReference type="InterPro" id="IPR018966">
    <property type="entry name" value="VTC_domain"/>
</dbReference>
<dbReference type="Pfam" id="PF09359">
    <property type="entry name" value="VTC"/>
    <property type="match status" value="1"/>
</dbReference>
<dbReference type="GO" id="GO:0000329">
    <property type="term" value="C:fungal-type vacuole membrane"/>
    <property type="evidence" value="ECO:0007669"/>
    <property type="project" value="TreeGrafter"/>
</dbReference>
<dbReference type="PROSITE" id="PS51382">
    <property type="entry name" value="SPX"/>
    <property type="match status" value="1"/>
</dbReference>
<dbReference type="FunFam" id="3.20.100.30:FF:000001">
    <property type="entry name" value="Vacuolar transporter chaperone 4"/>
    <property type="match status" value="1"/>
</dbReference>
<dbReference type="InterPro" id="IPR004331">
    <property type="entry name" value="SPX_dom"/>
</dbReference>
<dbReference type="Proteomes" id="UP001342314">
    <property type="component" value="Unassembled WGS sequence"/>
</dbReference>
<feature type="compositionally biased region" description="Low complexity" evidence="15">
    <location>
        <begin position="828"/>
        <end position="839"/>
    </location>
</feature>
<feature type="transmembrane region" description="Helical" evidence="16">
    <location>
        <begin position="951"/>
        <end position="971"/>
    </location>
</feature>
<feature type="compositionally biased region" description="Low complexity" evidence="15">
    <location>
        <begin position="697"/>
        <end position="706"/>
    </location>
</feature>
<evidence type="ECO:0000256" key="16">
    <source>
        <dbReference type="SAM" id="Phobius"/>
    </source>
</evidence>
<evidence type="ECO:0000256" key="5">
    <source>
        <dbReference type="ARBA" id="ARBA00022679"/>
    </source>
</evidence>
<evidence type="ECO:0000256" key="12">
    <source>
        <dbReference type="ARBA" id="ARBA00075894"/>
    </source>
</evidence>
<evidence type="ECO:0000256" key="6">
    <source>
        <dbReference type="ARBA" id="ARBA00022692"/>
    </source>
</evidence>
<evidence type="ECO:0000256" key="1">
    <source>
        <dbReference type="ARBA" id="ARBA00001936"/>
    </source>
</evidence>
<dbReference type="InterPro" id="IPR051572">
    <property type="entry name" value="VTC_Complex_Subunit"/>
</dbReference>
<keyword evidence="4" id="KW-0926">Vacuole</keyword>
<keyword evidence="5" id="KW-0808">Transferase</keyword>
<keyword evidence="7 16" id="KW-1133">Transmembrane helix</keyword>
<evidence type="ECO:0000256" key="10">
    <source>
        <dbReference type="ARBA" id="ARBA00061390"/>
    </source>
</evidence>
<dbReference type="Gene3D" id="3.20.100.30">
    <property type="entry name" value="VTC, catalytic tunnel domain"/>
    <property type="match status" value="1"/>
</dbReference>
<keyword evidence="6 16" id="KW-0812">Transmembrane</keyword>
<dbReference type="GO" id="GO:0006799">
    <property type="term" value="P:polyphosphate biosynthetic process"/>
    <property type="evidence" value="ECO:0007669"/>
    <property type="project" value="UniProtKB-ARBA"/>
</dbReference>
<sequence length="977" mass="110040">MTLPSAGRYARAWLDEYEACDGVLLRMLGNIVLSNERIKTRLTLCKAEYDKLAPTLSAFTLHIILRRYEQAESLALQQTNRPSRLAALPNAKELVFIAQHIHPLDRAIDAYTTWPPAHFNGEPARALLEHFALEIIRNRDKSEWKPAGSLSAASLKCMAPNGFGAVIKDALYQDWQASYIDYGGLKRFMKDRQAKHQWDDADEADFIKALESELDKVAKFQEDKINELTDKITNYEREVKELINMSEDARKSKRRSGRNESATEGEEGDPEASMADTTDDDSMSDTSDDEFEDRFVDLEEDLANVIADVHDLGHFSHLNYTGFIKIVKKHDKRTGFTLKGQFMRDFLEKRPFYKESFDEIIVQLSRLYNLVRTRGNPVMGDSSAGGNQSAFVRQTTKYWVHPDNYVQLKLVILKHLPILVFNPDKNFEQEDAAISSIYFDNENLDLYMGRLEKTEGAEAIRLRWYGGMGVKQIFVERKTHREDWTGEKSVKARFPIAEHLVNDYIAGRHTMDETFEALRKKGKKTDKEVDSMIKLAREVQAAIKHKKLGPVMRTFYNRTAFQLPGDARVRISFDTQLSLVREDNFDGRQRSGNNWRRTDIGIDWPFPQLPPEDKELFPYGVLEVKLQTQMGQEPPEWVRELVSSHLVEAVPKFSKFIHGCATLLPNRVDLVPFWLPQMETDIRKPATQRAQIQRPVTSNSNTNSGTPSEARSTDLAQYTEPLSEDEEDEGNRHVSATTDEAGWADLDPQAAAEAKAYRDAQSKAQKPGGRPEQSHLTAAPAKPNKMQEFFPKLTPANLSKLLDSRYEMERNRGLNEGANGSPDDAVAEAESTGASAATGGPAGLSLVPGRVEYVSSFRAATGKKIAIPVRVEPKVFYANERTTLAWIEFSVIISAIGIGILSFSDPHDDIALAASAVFTAIALLAIIYTAGMYWWRVQAIRNRQAVNYHDYVGPTALCGAILVAVVVNLALRVKQGL</sequence>
<evidence type="ECO:0000256" key="15">
    <source>
        <dbReference type="SAM" id="MobiDB-lite"/>
    </source>
</evidence>
<name>A0AAV5GVN1_9BASI</name>
<feature type="region of interest" description="Disordered" evidence="15">
    <location>
        <begin position="246"/>
        <end position="290"/>
    </location>
</feature>
<reference evidence="18 19" key="1">
    <citation type="submission" date="2021-12" db="EMBL/GenBank/DDBJ databases">
        <title>High titer production of polyol ester of fatty acids by Rhodotorula paludigena BS15 towards product separation-free biomass refinery.</title>
        <authorList>
            <person name="Mano J."/>
            <person name="Ono H."/>
            <person name="Tanaka T."/>
            <person name="Naito K."/>
            <person name="Sushida H."/>
            <person name="Ike M."/>
            <person name="Tokuyasu K."/>
            <person name="Kitaoka M."/>
        </authorList>
    </citation>
    <scope>NUCLEOTIDE SEQUENCE [LARGE SCALE GENOMIC DNA]</scope>
    <source>
        <strain evidence="18 19">BS15</strain>
    </source>
</reference>
<feature type="compositionally biased region" description="Acidic residues" evidence="15">
    <location>
        <begin position="277"/>
        <end position="290"/>
    </location>
</feature>
<dbReference type="InterPro" id="IPR003807">
    <property type="entry name" value="DUF202"/>
</dbReference>
<feature type="region of interest" description="Disordered" evidence="15">
    <location>
        <begin position="812"/>
        <end position="839"/>
    </location>
</feature>
<evidence type="ECO:0000256" key="4">
    <source>
        <dbReference type="ARBA" id="ARBA00022554"/>
    </source>
</evidence>
<evidence type="ECO:0000256" key="7">
    <source>
        <dbReference type="ARBA" id="ARBA00022989"/>
    </source>
</evidence>
<evidence type="ECO:0000256" key="3">
    <source>
        <dbReference type="ARBA" id="ARBA00012960"/>
    </source>
</evidence>
<feature type="transmembrane region" description="Helical" evidence="16">
    <location>
        <begin position="910"/>
        <end position="931"/>
    </location>
</feature>